<dbReference type="InterPro" id="IPR040920">
    <property type="entry name" value="Arabino_trans_N"/>
</dbReference>
<evidence type="ECO:0000256" key="8">
    <source>
        <dbReference type="ARBA" id="ARBA00022989"/>
    </source>
</evidence>
<comment type="function">
    <text evidence="1">Arabinosyl transferase responsible for the polymerization of arabinose into the arabinan of arabinogalactan.</text>
</comment>
<comment type="similarity">
    <text evidence="3">Belongs to the emb family.</text>
</comment>
<evidence type="ECO:0000259" key="13">
    <source>
        <dbReference type="Pfam" id="PF14896"/>
    </source>
</evidence>
<dbReference type="Pfam" id="PF04602">
    <property type="entry name" value="Arabinose_trans"/>
    <property type="match status" value="1"/>
</dbReference>
<keyword evidence="6" id="KW-0808">Transferase</keyword>
<name>A0A7Y9ID58_9ACTN</name>
<feature type="transmembrane region" description="Helical" evidence="11">
    <location>
        <begin position="226"/>
        <end position="247"/>
    </location>
</feature>
<evidence type="ECO:0000256" key="4">
    <source>
        <dbReference type="ARBA" id="ARBA00022475"/>
    </source>
</evidence>
<dbReference type="RefSeq" id="WP_179756686.1">
    <property type="nucleotide sequence ID" value="NZ_JACCBU010000001.1"/>
</dbReference>
<keyword evidence="7 11" id="KW-0812">Transmembrane</keyword>
<feature type="transmembrane region" description="Helical" evidence="11">
    <location>
        <begin position="194"/>
        <end position="214"/>
    </location>
</feature>
<evidence type="ECO:0000256" key="10">
    <source>
        <dbReference type="ARBA" id="ARBA00023316"/>
    </source>
</evidence>
<feature type="transmembrane region" description="Helical" evidence="11">
    <location>
        <begin position="425"/>
        <end position="447"/>
    </location>
</feature>
<evidence type="ECO:0000256" key="11">
    <source>
        <dbReference type="SAM" id="Phobius"/>
    </source>
</evidence>
<feature type="transmembrane region" description="Helical" evidence="11">
    <location>
        <begin position="518"/>
        <end position="535"/>
    </location>
</feature>
<feature type="transmembrane region" description="Helical" evidence="11">
    <location>
        <begin position="615"/>
        <end position="633"/>
    </location>
</feature>
<dbReference type="InterPro" id="IPR027451">
    <property type="entry name" value="EmbABC_dom1"/>
</dbReference>
<dbReference type="GO" id="GO:0052636">
    <property type="term" value="F:arabinosyltransferase activity"/>
    <property type="evidence" value="ECO:0007669"/>
    <property type="project" value="InterPro"/>
</dbReference>
<evidence type="ECO:0000259" key="14">
    <source>
        <dbReference type="Pfam" id="PF17689"/>
    </source>
</evidence>
<feature type="domain" description="Arabinofuranosyltransferase central" evidence="12">
    <location>
        <begin position="191"/>
        <end position="631"/>
    </location>
</feature>
<evidence type="ECO:0000256" key="6">
    <source>
        <dbReference type="ARBA" id="ARBA00022679"/>
    </source>
</evidence>
<feature type="transmembrane region" description="Helical" evidence="11">
    <location>
        <begin position="645"/>
        <end position="665"/>
    </location>
</feature>
<dbReference type="InterPro" id="IPR032731">
    <property type="entry name" value="Arabino_trans_C"/>
</dbReference>
<dbReference type="EMBL" id="JACCBU010000001">
    <property type="protein sequence ID" value="NYE74406.1"/>
    <property type="molecule type" value="Genomic_DNA"/>
</dbReference>
<feature type="transmembrane region" description="Helical" evidence="11">
    <location>
        <begin position="302"/>
        <end position="319"/>
    </location>
</feature>
<keyword evidence="8 11" id="KW-1133">Transmembrane helix</keyword>
<gene>
    <name evidence="15" type="ORF">BKA15_005735</name>
</gene>
<evidence type="ECO:0008006" key="17">
    <source>
        <dbReference type="Google" id="ProtNLM"/>
    </source>
</evidence>
<evidence type="ECO:0000256" key="5">
    <source>
        <dbReference type="ARBA" id="ARBA00022676"/>
    </source>
</evidence>
<accession>A0A7Y9ID58</accession>
<dbReference type="Pfam" id="PF17689">
    <property type="entry name" value="Arabino_trans_N"/>
    <property type="match status" value="1"/>
</dbReference>
<keyword evidence="4" id="KW-1003">Cell membrane</keyword>
<feature type="transmembrane region" description="Helical" evidence="11">
    <location>
        <begin position="541"/>
        <end position="559"/>
    </location>
</feature>
<feature type="transmembrane region" description="Helical" evidence="11">
    <location>
        <begin position="331"/>
        <end position="350"/>
    </location>
</feature>
<reference evidence="15 16" key="1">
    <citation type="submission" date="2020-07" db="EMBL/GenBank/DDBJ databases">
        <title>Sequencing the genomes of 1000 actinobacteria strains.</title>
        <authorList>
            <person name="Klenk H.-P."/>
        </authorList>
    </citation>
    <scope>NUCLEOTIDE SEQUENCE [LARGE SCALE GENOMIC DNA]</scope>
    <source>
        <strain evidence="15 16">DSM 22083</strain>
    </source>
</reference>
<evidence type="ECO:0000256" key="7">
    <source>
        <dbReference type="ARBA" id="ARBA00022692"/>
    </source>
</evidence>
<feature type="transmembrane region" description="Helical" evidence="11">
    <location>
        <begin position="489"/>
        <end position="506"/>
    </location>
</feature>
<dbReference type="Pfam" id="PF14896">
    <property type="entry name" value="Arabino_trans_C"/>
    <property type="match status" value="1"/>
</dbReference>
<feature type="transmembrane region" description="Helical" evidence="11">
    <location>
        <begin position="566"/>
        <end position="587"/>
    </location>
</feature>
<proteinExistence type="inferred from homology"/>
<evidence type="ECO:0000313" key="16">
    <source>
        <dbReference type="Proteomes" id="UP000569914"/>
    </source>
</evidence>
<evidence type="ECO:0000256" key="3">
    <source>
        <dbReference type="ARBA" id="ARBA00008195"/>
    </source>
</evidence>
<sequence length="941" mass="100235">MSRVPLRAVTIAAAVVAGLGSLLYVLAPVIEQTARYDWTSSPEQRSVALPLSPPRPAELSIMLPCAALAAPGTSTAPLVGTVNAAQGDHRIPGTAGADRLARDALRIGWTDGRLVITSAGGRVASLVPGQLRDCSTLTVRLRPAGSAILLDDRPVITDPKDRRPVLTGLFTDPAAGPVRFTVVADTQFSSTPSAFKIIIGVLAAAALALAFAGLRRADPVRRRTPVRFRPGPADAAVAVIMIGWAMIGSGTDDDGFIAQIARTGQVDGYYGNYVRWYNTPEAPFGWYYAVIDLFGRVGWEPLWLRLLPLLLGLAGWLVLRHLLLPRLIARPSPWVVAGLAAGMLLPWLVYGNSLRPEPWFALGLIIVLWLVDVGRTERRAVPIAAAAAVAGLTTGVGPTGLVAFAPLLAALPSLIKIIGRRQRALGATAVWLTVLAAAGIALLPMFADQTLGSTLASIAARNHDGPSYAWYDDWLRYAQLLESSFPRNITVWPALAVAIFVAAGWRRFAPVPGLRTRLAGLLLGSYFLFFPILMFSPTKLYHHFGALTMITGLVIAVAVQMLSRSAVPAAALAGLTAGLAVAAGLSLRQSNAWWEVARLGVWSDDGPIHLGRVELATPVMIIGLAAALVIFVAGRTRIGRWTPRILARVLVAGLALTVLVEPLALAKAALARPGRYTGAAASAATLTGNRCALERSLRAEPDPANGVLGAIRPGHDFPGRNGDGVPVRTMITEGRFSSGWYAIPPESIEGGQVVVRVGTPAKGDRVWLETDHDRKVLLNRDGRSGDLAVSLARHGGATRVRVVAETRPGSRLSVTAPRIPRTVPLAELVGDRPVYLGWRIAFYASCLRPASLAAGRAELPAYAFGRKPIEHLARMGSPFAGVPDLAGFRWIPLYPATPDDAFRRLGYGLYRVVPAGIEPAPAPTRGEAWRWGWTSTPAITR</sequence>
<evidence type="ECO:0000256" key="9">
    <source>
        <dbReference type="ARBA" id="ARBA00023136"/>
    </source>
</evidence>
<feature type="domain" description="Arabinosyltransferas concanavalin like" evidence="14">
    <location>
        <begin position="32"/>
        <end position="181"/>
    </location>
</feature>
<keyword evidence="16" id="KW-1185">Reference proteome</keyword>
<comment type="caution">
    <text evidence="15">The sequence shown here is derived from an EMBL/GenBank/DDBJ whole genome shotgun (WGS) entry which is preliminary data.</text>
</comment>
<protein>
    <recommendedName>
        <fullName evidence="17">Arabinosyltransferase B</fullName>
    </recommendedName>
</protein>
<evidence type="ECO:0000313" key="15">
    <source>
        <dbReference type="EMBL" id="NYE74406.1"/>
    </source>
</evidence>
<comment type="subcellular location">
    <subcellularLocation>
        <location evidence="2">Cell membrane</location>
        <topology evidence="2">Multi-pass membrane protein</topology>
    </subcellularLocation>
</comment>
<feature type="domain" description="Arabinosyltransferase C-terminal" evidence="13">
    <location>
        <begin position="796"/>
        <end position="862"/>
    </location>
</feature>
<dbReference type="Gene3D" id="3.40.190.160">
    <property type="match status" value="1"/>
</dbReference>
<dbReference type="GO" id="GO:0005886">
    <property type="term" value="C:plasma membrane"/>
    <property type="evidence" value="ECO:0007669"/>
    <property type="project" value="UniProtKB-SubCell"/>
</dbReference>
<evidence type="ECO:0000259" key="12">
    <source>
        <dbReference type="Pfam" id="PF04602"/>
    </source>
</evidence>
<dbReference type="AlphaFoldDB" id="A0A7Y9ID58"/>
<dbReference type="Gene3D" id="2.60.120.610">
    <property type="entry name" value="arabinofuranosyltransferase like domain"/>
    <property type="match status" value="1"/>
</dbReference>
<evidence type="ECO:0000256" key="1">
    <source>
        <dbReference type="ARBA" id="ARBA00003001"/>
    </source>
</evidence>
<dbReference type="GO" id="GO:0071555">
    <property type="term" value="P:cell wall organization"/>
    <property type="evidence" value="ECO:0007669"/>
    <property type="project" value="UniProtKB-KW"/>
</dbReference>
<keyword evidence="10" id="KW-0961">Cell wall biogenesis/degradation</keyword>
<keyword evidence="5" id="KW-0328">Glycosyltransferase</keyword>
<evidence type="ECO:0000256" key="2">
    <source>
        <dbReference type="ARBA" id="ARBA00004651"/>
    </source>
</evidence>
<organism evidence="15 16">
    <name type="scientific">Microlunatus parietis</name>
    <dbReference type="NCBI Taxonomy" id="682979"/>
    <lineage>
        <taxon>Bacteria</taxon>
        <taxon>Bacillati</taxon>
        <taxon>Actinomycetota</taxon>
        <taxon>Actinomycetes</taxon>
        <taxon>Propionibacteriales</taxon>
        <taxon>Propionibacteriaceae</taxon>
        <taxon>Microlunatus</taxon>
    </lineage>
</organism>
<keyword evidence="9 11" id="KW-0472">Membrane</keyword>
<dbReference type="GO" id="GO:0071766">
    <property type="term" value="P:Actinobacterium-type cell wall biogenesis"/>
    <property type="evidence" value="ECO:0007669"/>
    <property type="project" value="InterPro"/>
</dbReference>
<dbReference type="Proteomes" id="UP000569914">
    <property type="component" value="Unassembled WGS sequence"/>
</dbReference>
<dbReference type="InterPro" id="IPR007680">
    <property type="entry name" value="Arabino_trans_central"/>
</dbReference>